<keyword evidence="3 5" id="KW-0456">Lyase</keyword>
<keyword evidence="2" id="KW-0479">Metal-binding</keyword>
<dbReference type="Gene3D" id="3.20.20.60">
    <property type="entry name" value="Phosphoenolpyruvate-binding domains"/>
    <property type="match status" value="1"/>
</dbReference>
<dbReference type="GO" id="GO:0016829">
    <property type="term" value="F:lyase activity"/>
    <property type="evidence" value="ECO:0007669"/>
    <property type="project" value="UniProtKB-KW"/>
</dbReference>
<protein>
    <submittedName>
        <fullName evidence="5">Aldolase/citrate lyase family protein</fullName>
    </submittedName>
</protein>
<evidence type="ECO:0000313" key="6">
    <source>
        <dbReference type="Proteomes" id="UP001494902"/>
    </source>
</evidence>
<accession>A0ABV1KFE2</accession>
<dbReference type="Proteomes" id="UP001494902">
    <property type="component" value="Unassembled WGS sequence"/>
</dbReference>
<dbReference type="SUPFAM" id="SSF51621">
    <property type="entry name" value="Phosphoenolpyruvate/pyruvate domain"/>
    <property type="match status" value="1"/>
</dbReference>
<dbReference type="PANTHER" id="PTHR30502:SF0">
    <property type="entry name" value="PHOSPHOENOLPYRUVATE CARBOXYLASE FAMILY PROTEIN"/>
    <property type="match status" value="1"/>
</dbReference>
<reference evidence="5 6" key="1">
    <citation type="submission" date="2024-03" db="EMBL/GenBank/DDBJ databases">
        <title>Draft genome sequence of Pseudonocardia nematodicida JCM 31783.</title>
        <authorList>
            <person name="Butdee W."/>
            <person name="Duangmal K."/>
        </authorList>
    </citation>
    <scope>NUCLEOTIDE SEQUENCE [LARGE SCALE GENOMIC DNA]</scope>
    <source>
        <strain evidence="5 6">JCM 31783</strain>
    </source>
</reference>
<gene>
    <name evidence="5" type="ORF">WIS52_22155</name>
</gene>
<evidence type="ECO:0000313" key="5">
    <source>
        <dbReference type="EMBL" id="MEQ3553182.1"/>
    </source>
</evidence>
<dbReference type="RefSeq" id="WP_349300247.1">
    <property type="nucleotide sequence ID" value="NZ_JBEDNQ010000009.1"/>
</dbReference>
<comment type="caution">
    <text evidence="5">The sequence shown here is derived from an EMBL/GenBank/DDBJ whole genome shotgun (WGS) entry which is preliminary data.</text>
</comment>
<evidence type="ECO:0000256" key="1">
    <source>
        <dbReference type="ARBA" id="ARBA00005568"/>
    </source>
</evidence>
<sequence>MSSAEGFAARLRAGEKIVGYWVVLDNPVGTERIARTGYDYVCIDAQHGLVDSRAVLSTVTAVDTYGVASMVRVQSNDAFWIGQALDTGARGVIVPMVDTVSDAESAVAACRYPPVGRRSYGPMRAQLRVGPTPAVADAEVACLVMIETPDGLANVKDIAAVPGVDGLYIGPSDLRLALGGKTSTDPDLNDRFEEALTEILAAATAAGIACGIHCPDGATAAKRLGQGFSFASVACDVVHLEQAAKSHLDAARGSAS</sequence>
<dbReference type="Pfam" id="PF03328">
    <property type="entry name" value="HpcH_HpaI"/>
    <property type="match status" value="1"/>
</dbReference>
<dbReference type="InterPro" id="IPR005000">
    <property type="entry name" value="Aldolase/citrate-lyase_domain"/>
</dbReference>
<comment type="similarity">
    <text evidence="1">Belongs to the HpcH/HpaI aldolase family.</text>
</comment>
<feature type="domain" description="HpcH/HpaI aldolase/citrate lyase" evidence="4">
    <location>
        <begin position="19"/>
        <end position="240"/>
    </location>
</feature>
<dbReference type="PANTHER" id="PTHR30502">
    <property type="entry name" value="2-KETO-3-DEOXY-L-RHAMNONATE ALDOLASE"/>
    <property type="match status" value="1"/>
</dbReference>
<evidence type="ECO:0000256" key="2">
    <source>
        <dbReference type="ARBA" id="ARBA00022723"/>
    </source>
</evidence>
<proteinExistence type="inferred from homology"/>
<name>A0ABV1KFE2_9PSEU</name>
<evidence type="ECO:0000259" key="4">
    <source>
        <dbReference type="Pfam" id="PF03328"/>
    </source>
</evidence>
<dbReference type="InterPro" id="IPR040442">
    <property type="entry name" value="Pyrv_kinase-like_dom_sf"/>
</dbReference>
<dbReference type="InterPro" id="IPR050251">
    <property type="entry name" value="HpcH-HpaI_aldolase"/>
</dbReference>
<dbReference type="EMBL" id="JBEDNQ010000009">
    <property type="protein sequence ID" value="MEQ3553182.1"/>
    <property type="molecule type" value="Genomic_DNA"/>
</dbReference>
<organism evidence="5 6">
    <name type="scientific">Pseudonocardia nematodicida</name>
    <dbReference type="NCBI Taxonomy" id="1206997"/>
    <lineage>
        <taxon>Bacteria</taxon>
        <taxon>Bacillati</taxon>
        <taxon>Actinomycetota</taxon>
        <taxon>Actinomycetes</taxon>
        <taxon>Pseudonocardiales</taxon>
        <taxon>Pseudonocardiaceae</taxon>
        <taxon>Pseudonocardia</taxon>
    </lineage>
</organism>
<keyword evidence="6" id="KW-1185">Reference proteome</keyword>
<evidence type="ECO:0000256" key="3">
    <source>
        <dbReference type="ARBA" id="ARBA00023239"/>
    </source>
</evidence>
<dbReference type="InterPro" id="IPR015813">
    <property type="entry name" value="Pyrv/PenolPyrv_kinase-like_dom"/>
</dbReference>